<feature type="domain" description="ARG and Rhodanese-Phosphatase-superfamily-associated" evidence="1">
    <location>
        <begin position="4"/>
        <end position="278"/>
    </location>
</feature>
<keyword evidence="3" id="KW-1185">Reference proteome</keyword>
<dbReference type="Proteomes" id="UP000614047">
    <property type="component" value="Unassembled WGS sequence"/>
</dbReference>
<comment type="caution">
    <text evidence="2">The sequence shown here is derived from an EMBL/GenBank/DDBJ whole genome shotgun (WGS) entry which is preliminary data.</text>
</comment>
<dbReference type="AlphaFoldDB" id="A0A931DDD1"/>
<sequence>MPSLSLAGLATGPAQAWGSVRLVPLLRDEPVPHLRLHRRVYRDPSIVEVGDGTVYTSFIPHAFVATWQDGDGPAASYGTRLLDKDDAGTGPARMPIRVRRRMARRVARDRLRFLPLHLAVEGYLALHFGGPEIAWEEWSRRALDRGLSPRCEESYLGLHVQGLEDALGVFEIHPGQCGVMIYVADALAGAFVVPHPDDYRALHATLVEDLYGERIYQYGLLRPPLDGMLVRIDDTRVRTPRDLRAEAARFQAEWARFHDEVMAGGLFDPDGTYQEVQYLNGFTLGRFLPSFALRRENHIGEAVTDGEGRIAYLKSFRLSDGQVHRGHLLTRLAAHGWRLADAAPALGTDAAGLALRLERSGFGYLLRQDVLDHYRAQARARSQARARARR</sequence>
<dbReference type="InterPro" id="IPR054346">
    <property type="entry name" value="ARPP-2"/>
</dbReference>
<dbReference type="EMBL" id="JADOUA010000001">
    <property type="protein sequence ID" value="MBG6088994.1"/>
    <property type="molecule type" value="Genomic_DNA"/>
</dbReference>
<reference evidence="2" key="1">
    <citation type="submission" date="2020-11" db="EMBL/GenBank/DDBJ databases">
        <title>Sequencing the genomes of 1000 actinobacteria strains.</title>
        <authorList>
            <person name="Klenk H.-P."/>
        </authorList>
    </citation>
    <scope>NUCLEOTIDE SEQUENCE</scope>
    <source>
        <strain evidence="2">DSM 43175</strain>
    </source>
</reference>
<organism evidence="2 3">
    <name type="scientific">Actinomadura viridis</name>
    <dbReference type="NCBI Taxonomy" id="58110"/>
    <lineage>
        <taxon>Bacteria</taxon>
        <taxon>Bacillati</taxon>
        <taxon>Actinomycetota</taxon>
        <taxon>Actinomycetes</taxon>
        <taxon>Streptosporangiales</taxon>
        <taxon>Thermomonosporaceae</taxon>
        <taxon>Actinomadura</taxon>
    </lineage>
</organism>
<dbReference type="Pfam" id="PF22549">
    <property type="entry name" value="ARPP-2"/>
    <property type="match status" value="1"/>
</dbReference>
<proteinExistence type="predicted"/>
<protein>
    <recommendedName>
        <fullName evidence="1">ARG and Rhodanese-Phosphatase-superfamily-associated domain-containing protein</fullName>
    </recommendedName>
</protein>
<accession>A0A931DDD1</accession>
<evidence type="ECO:0000259" key="1">
    <source>
        <dbReference type="Pfam" id="PF22549"/>
    </source>
</evidence>
<evidence type="ECO:0000313" key="3">
    <source>
        <dbReference type="Proteomes" id="UP000614047"/>
    </source>
</evidence>
<name>A0A931DDD1_9ACTN</name>
<gene>
    <name evidence="2" type="ORF">IW256_003107</name>
</gene>
<evidence type="ECO:0000313" key="2">
    <source>
        <dbReference type="EMBL" id="MBG6088994.1"/>
    </source>
</evidence>
<dbReference type="RefSeq" id="WP_197011651.1">
    <property type="nucleotide sequence ID" value="NZ_BAABES010000026.1"/>
</dbReference>